<dbReference type="RefSeq" id="WP_145445439.1">
    <property type="nucleotide sequence ID" value="NZ_CP036280.1"/>
</dbReference>
<dbReference type="KEGG" id="mcad:Pan265_11340"/>
<dbReference type="EMBL" id="CP036280">
    <property type="protein sequence ID" value="QDU71285.1"/>
    <property type="molecule type" value="Genomic_DNA"/>
</dbReference>
<evidence type="ECO:0000313" key="3">
    <source>
        <dbReference type="EMBL" id="QDU71285.1"/>
    </source>
</evidence>
<dbReference type="Gene3D" id="2.60.120.260">
    <property type="entry name" value="Galactose-binding domain-like"/>
    <property type="match status" value="1"/>
</dbReference>
<accession>A0A518BWD3</accession>
<evidence type="ECO:0000256" key="1">
    <source>
        <dbReference type="SAM" id="Phobius"/>
    </source>
</evidence>
<keyword evidence="4" id="KW-1185">Reference proteome</keyword>
<keyword evidence="2" id="KW-0732">Signal</keyword>
<name>A0A518BWD3_9BACT</name>
<reference evidence="3 4" key="1">
    <citation type="submission" date="2019-02" db="EMBL/GenBank/DDBJ databases">
        <title>Deep-cultivation of Planctomycetes and their phenomic and genomic characterization uncovers novel biology.</title>
        <authorList>
            <person name="Wiegand S."/>
            <person name="Jogler M."/>
            <person name="Boedeker C."/>
            <person name="Pinto D."/>
            <person name="Vollmers J."/>
            <person name="Rivas-Marin E."/>
            <person name="Kohn T."/>
            <person name="Peeters S.H."/>
            <person name="Heuer A."/>
            <person name="Rast P."/>
            <person name="Oberbeckmann S."/>
            <person name="Bunk B."/>
            <person name="Jeske O."/>
            <person name="Meyerdierks A."/>
            <person name="Storesund J.E."/>
            <person name="Kallscheuer N."/>
            <person name="Luecker S."/>
            <person name="Lage O.M."/>
            <person name="Pohl T."/>
            <person name="Merkel B.J."/>
            <person name="Hornburger P."/>
            <person name="Mueller R.-W."/>
            <person name="Bruemmer F."/>
            <person name="Labrenz M."/>
            <person name="Spormann A.M."/>
            <person name="Op den Camp H."/>
            <person name="Overmann J."/>
            <person name="Amann R."/>
            <person name="Jetten M.S.M."/>
            <person name="Mascher T."/>
            <person name="Medema M.H."/>
            <person name="Devos D.P."/>
            <person name="Kaster A.-K."/>
            <person name="Ovreas L."/>
            <person name="Rohde M."/>
            <person name="Galperin M.Y."/>
            <person name="Jogler C."/>
        </authorList>
    </citation>
    <scope>NUCLEOTIDE SEQUENCE [LARGE SCALE GENOMIC DNA]</scope>
    <source>
        <strain evidence="3 4">Pan265</strain>
    </source>
</reference>
<keyword evidence="1" id="KW-1133">Transmembrane helix</keyword>
<feature type="chain" id="PRO_5021894922" evidence="2">
    <location>
        <begin position="19"/>
        <end position="202"/>
    </location>
</feature>
<organism evidence="3 4">
    <name type="scientific">Mucisphaera calidilacus</name>
    <dbReference type="NCBI Taxonomy" id="2527982"/>
    <lineage>
        <taxon>Bacteria</taxon>
        <taxon>Pseudomonadati</taxon>
        <taxon>Planctomycetota</taxon>
        <taxon>Phycisphaerae</taxon>
        <taxon>Phycisphaerales</taxon>
        <taxon>Phycisphaeraceae</taxon>
        <taxon>Mucisphaera</taxon>
    </lineage>
</organism>
<dbReference type="Proteomes" id="UP000320386">
    <property type="component" value="Chromosome"/>
</dbReference>
<keyword evidence="1" id="KW-0472">Membrane</keyword>
<protein>
    <submittedName>
        <fullName evidence="3">Uncharacterized protein</fullName>
    </submittedName>
</protein>
<keyword evidence="1" id="KW-0812">Transmembrane</keyword>
<dbReference type="OrthoDB" id="3872034at2"/>
<evidence type="ECO:0000256" key="2">
    <source>
        <dbReference type="SAM" id="SignalP"/>
    </source>
</evidence>
<dbReference type="AlphaFoldDB" id="A0A518BWD3"/>
<feature type="transmembrane region" description="Helical" evidence="1">
    <location>
        <begin position="177"/>
        <end position="198"/>
    </location>
</feature>
<proteinExistence type="predicted"/>
<feature type="signal peptide" evidence="2">
    <location>
        <begin position="1"/>
        <end position="18"/>
    </location>
</feature>
<sequence precursor="true">MRAPVLCLMTLIYAVLFAAPTRGNIVENPSFELSPRFDRFTGWVSKDVERMGPYIDSADGYQSVDLAKRESGWIEQVLITEPDAHYTLSFALSANIYEHREVTRRVQVTWGTADLGIFTWNQLGEEAPREARFERYTFLNLRAASVLTLLRFEDLSDTSGYGMVLDDVRVTLQPEGLLIAPVPGSLACGIAIVSLFAVRRPS</sequence>
<gene>
    <name evidence="3" type="ORF">Pan265_11340</name>
</gene>
<evidence type="ECO:0000313" key="4">
    <source>
        <dbReference type="Proteomes" id="UP000320386"/>
    </source>
</evidence>